<dbReference type="EMBL" id="CAJNOW010000476">
    <property type="protein sequence ID" value="CAF1279166.1"/>
    <property type="molecule type" value="Genomic_DNA"/>
</dbReference>
<dbReference type="SUPFAM" id="SSF47473">
    <property type="entry name" value="EF-hand"/>
    <property type="match status" value="1"/>
</dbReference>
<evidence type="ECO:0000313" key="6">
    <source>
        <dbReference type="EMBL" id="CAF3917578.1"/>
    </source>
</evidence>
<dbReference type="Proteomes" id="UP000663824">
    <property type="component" value="Unassembled WGS sequence"/>
</dbReference>
<dbReference type="Proteomes" id="UP000663834">
    <property type="component" value="Unassembled WGS sequence"/>
</dbReference>
<proteinExistence type="predicted"/>
<evidence type="ECO:0000313" key="4">
    <source>
        <dbReference type="EMBL" id="CAF3830986.1"/>
    </source>
</evidence>
<evidence type="ECO:0000313" key="1">
    <source>
        <dbReference type="EMBL" id="CAF1279166.1"/>
    </source>
</evidence>
<dbReference type="OrthoDB" id="9984420at2759"/>
<name>A0A815C4R7_9BILA</name>
<evidence type="ECO:0000313" key="5">
    <source>
        <dbReference type="EMBL" id="CAF3901845.1"/>
    </source>
</evidence>
<organism evidence="1 7">
    <name type="scientific">Rotaria magnacalcarata</name>
    <dbReference type="NCBI Taxonomy" id="392030"/>
    <lineage>
        <taxon>Eukaryota</taxon>
        <taxon>Metazoa</taxon>
        <taxon>Spiralia</taxon>
        <taxon>Gnathifera</taxon>
        <taxon>Rotifera</taxon>
        <taxon>Eurotatoria</taxon>
        <taxon>Bdelloidea</taxon>
        <taxon>Philodinida</taxon>
        <taxon>Philodinidae</taxon>
        <taxon>Rotaria</taxon>
    </lineage>
</organism>
<dbReference type="EMBL" id="CAJOBH010001015">
    <property type="protein sequence ID" value="CAF3830986.1"/>
    <property type="molecule type" value="Genomic_DNA"/>
</dbReference>
<sequence>MGNSKSTRNFLELKRLEEITGINRQEFSKIHEEMKRKNGDEDVVLIDRSDCRHFINRVGVGAYNQKQVDRAFEFFLRDGKMTSEQLNSCVVMLSETMDGVARLTYVVDTHNPKGADENIVTRKYGQRILKYIAEFYDIKKATEPAQVWTQLCGENDPTQVTRDEFIKYISTTAPYKDFLI</sequence>
<dbReference type="InterPro" id="IPR011992">
    <property type="entry name" value="EF-hand-dom_pair"/>
</dbReference>
<gene>
    <name evidence="4" type="ORF">BYL167_LOCUS4701</name>
    <name evidence="2" type="ORF">CJN711_LOCUS33208</name>
    <name evidence="6" type="ORF">GIL414_LOCUS7399</name>
    <name evidence="1" type="ORF">KQP761_LOCUS3692</name>
    <name evidence="3" type="ORF">MBJ925_LOCUS28471</name>
    <name evidence="5" type="ORF">SMN809_LOCUS6678</name>
</gene>
<reference evidence="1" key="1">
    <citation type="submission" date="2021-02" db="EMBL/GenBank/DDBJ databases">
        <authorList>
            <person name="Nowell W R."/>
        </authorList>
    </citation>
    <scope>NUCLEOTIDE SEQUENCE</scope>
</reference>
<evidence type="ECO:0000313" key="3">
    <source>
        <dbReference type="EMBL" id="CAF2135413.1"/>
    </source>
</evidence>
<dbReference type="EMBL" id="CAJNOV010016027">
    <property type="protein sequence ID" value="CAF1583220.1"/>
    <property type="molecule type" value="Genomic_DNA"/>
</dbReference>
<comment type="caution">
    <text evidence="1">The sequence shown here is derived from an EMBL/GenBank/DDBJ whole genome shotgun (WGS) entry which is preliminary data.</text>
</comment>
<dbReference type="EMBL" id="CAJOBJ010002250">
    <property type="protein sequence ID" value="CAF3917578.1"/>
    <property type="molecule type" value="Genomic_DNA"/>
</dbReference>
<dbReference type="Proteomes" id="UP000676336">
    <property type="component" value="Unassembled WGS sequence"/>
</dbReference>
<dbReference type="AlphaFoldDB" id="A0A815C4R7"/>
<evidence type="ECO:0000313" key="2">
    <source>
        <dbReference type="EMBL" id="CAF1583220.1"/>
    </source>
</evidence>
<dbReference type="EMBL" id="CAJNRE010015261">
    <property type="protein sequence ID" value="CAF2135413.1"/>
    <property type="molecule type" value="Genomic_DNA"/>
</dbReference>
<dbReference type="EMBL" id="CAJOBI010001838">
    <property type="protein sequence ID" value="CAF3901845.1"/>
    <property type="molecule type" value="Genomic_DNA"/>
</dbReference>
<dbReference type="Proteomes" id="UP000681967">
    <property type="component" value="Unassembled WGS sequence"/>
</dbReference>
<dbReference type="Proteomes" id="UP000663855">
    <property type="component" value="Unassembled WGS sequence"/>
</dbReference>
<protein>
    <submittedName>
        <fullName evidence="1">Uncharacterized protein</fullName>
    </submittedName>
</protein>
<accession>A0A815C4R7</accession>
<dbReference type="Proteomes" id="UP000681720">
    <property type="component" value="Unassembled WGS sequence"/>
</dbReference>
<evidence type="ECO:0000313" key="7">
    <source>
        <dbReference type="Proteomes" id="UP000663834"/>
    </source>
</evidence>